<feature type="transmembrane region" description="Helical" evidence="8">
    <location>
        <begin position="410"/>
        <end position="430"/>
    </location>
</feature>
<keyword evidence="6 8" id="KW-0472">Membrane</keyword>
<keyword evidence="2" id="KW-0328">Glycosyltransferase</keyword>
<organism evidence="10">
    <name type="scientific">freshwater metagenome</name>
    <dbReference type="NCBI Taxonomy" id="449393"/>
    <lineage>
        <taxon>unclassified sequences</taxon>
        <taxon>metagenomes</taxon>
        <taxon>ecological metagenomes</taxon>
    </lineage>
</organism>
<proteinExistence type="predicted"/>
<evidence type="ECO:0000256" key="5">
    <source>
        <dbReference type="ARBA" id="ARBA00022989"/>
    </source>
</evidence>
<dbReference type="Pfam" id="PF13632">
    <property type="entry name" value="Glyco_trans_2_3"/>
    <property type="match status" value="1"/>
</dbReference>
<dbReference type="EMBL" id="CAEZYQ010000027">
    <property type="protein sequence ID" value="CAB4763153.1"/>
    <property type="molecule type" value="Genomic_DNA"/>
</dbReference>
<dbReference type="AlphaFoldDB" id="A0A6J6UWQ7"/>
<dbReference type="PANTHER" id="PTHR43867:SF2">
    <property type="entry name" value="CELLULOSE SYNTHASE CATALYTIC SUBUNIT A [UDP-FORMING]"/>
    <property type="match status" value="1"/>
</dbReference>
<feature type="transmembrane region" description="Helical" evidence="8">
    <location>
        <begin position="378"/>
        <end position="404"/>
    </location>
</feature>
<evidence type="ECO:0000256" key="8">
    <source>
        <dbReference type="SAM" id="Phobius"/>
    </source>
</evidence>
<dbReference type="PANTHER" id="PTHR43867">
    <property type="entry name" value="CELLULOSE SYNTHASE CATALYTIC SUBUNIT A [UDP-FORMING]"/>
    <property type="match status" value="1"/>
</dbReference>
<gene>
    <name evidence="10" type="ORF">UFOPK2761_02800</name>
</gene>
<keyword evidence="5 8" id="KW-1133">Transmembrane helix</keyword>
<feature type="domain" description="Glycosyltransferase 2-like" evidence="9">
    <location>
        <begin position="209"/>
        <end position="423"/>
    </location>
</feature>
<feature type="transmembrane region" description="Helical" evidence="8">
    <location>
        <begin position="44"/>
        <end position="65"/>
    </location>
</feature>
<evidence type="ECO:0000256" key="3">
    <source>
        <dbReference type="ARBA" id="ARBA00022679"/>
    </source>
</evidence>
<dbReference type="InterPro" id="IPR029044">
    <property type="entry name" value="Nucleotide-diphossugar_trans"/>
</dbReference>
<feature type="transmembrane region" description="Helical" evidence="8">
    <location>
        <begin position="77"/>
        <end position="95"/>
    </location>
</feature>
<evidence type="ECO:0000256" key="4">
    <source>
        <dbReference type="ARBA" id="ARBA00022692"/>
    </source>
</evidence>
<accession>A0A6J6UWQ7</accession>
<protein>
    <submittedName>
        <fullName evidence="10">Unannotated protein</fullName>
    </submittedName>
</protein>
<dbReference type="GO" id="GO:0016757">
    <property type="term" value="F:glycosyltransferase activity"/>
    <property type="evidence" value="ECO:0007669"/>
    <property type="project" value="UniProtKB-KW"/>
</dbReference>
<comment type="subcellular location">
    <subcellularLocation>
        <location evidence="1">Membrane</location>
        <topology evidence="1">Multi-pass membrane protein</topology>
    </subcellularLocation>
</comment>
<dbReference type="InterPro" id="IPR001173">
    <property type="entry name" value="Glyco_trans_2-like"/>
</dbReference>
<evidence type="ECO:0000256" key="7">
    <source>
        <dbReference type="SAM" id="MobiDB-lite"/>
    </source>
</evidence>
<reference evidence="10" key="1">
    <citation type="submission" date="2020-05" db="EMBL/GenBank/DDBJ databases">
        <authorList>
            <person name="Chiriac C."/>
            <person name="Salcher M."/>
            <person name="Ghai R."/>
            <person name="Kavagutti S V."/>
        </authorList>
    </citation>
    <scope>NUCLEOTIDE SEQUENCE</scope>
</reference>
<evidence type="ECO:0000256" key="1">
    <source>
        <dbReference type="ARBA" id="ARBA00004141"/>
    </source>
</evidence>
<evidence type="ECO:0000259" key="9">
    <source>
        <dbReference type="Pfam" id="PF13632"/>
    </source>
</evidence>
<keyword evidence="4 8" id="KW-0812">Transmembrane</keyword>
<keyword evidence="3" id="KW-0808">Transferase</keyword>
<feature type="region of interest" description="Disordered" evidence="7">
    <location>
        <begin position="489"/>
        <end position="508"/>
    </location>
</feature>
<dbReference type="GO" id="GO:0016020">
    <property type="term" value="C:membrane"/>
    <property type="evidence" value="ECO:0007669"/>
    <property type="project" value="UniProtKB-SubCell"/>
</dbReference>
<evidence type="ECO:0000256" key="2">
    <source>
        <dbReference type="ARBA" id="ARBA00022676"/>
    </source>
</evidence>
<dbReference type="Gene3D" id="3.90.550.10">
    <property type="entry name" value="Spore Coat Polysaccharide Biosynthesis Protein SpsA, Chain A"/>
    <property type="match status" value="1"/>
</dbReference>
<sequence>MEHPGTQPRARAAAHPHRPGRWVARTRGSLPARWYAGLDRRGQAAVEIVLGTVLPPLVGFVTYVALARSPLTGVLEVWFWVLFAALLGTAALIGIETARAFRFPEPPQRRPLEAPDLPRLATVVAAYLPNEQETILESLEAHLRIDYPSDRHLVVLTYNTPTPLVVEAQLRELAQRHPRLVVLHTLGSTSKVENLAAAVDLLRGHVDVIGIFDADHHPHPSGARRAAQWLADSVGERRFDVVQGQCAIRNVEESFVTRTVAAEFATLYAVAHPGRTVTHDFGLFGGSNGWWRAEVLDELGLDGRMLTEDIDVSMRALDAGHRLGMDPRILSYELAPTTWSAWWRQRTRWAQGWHEVTVRHCRPLLLNRRLSLVQRRGVVFLLLWRATHPFLATQLLPLVLAMAVAADEPVVWDLLAFLFAAAFVNGIPLLQALSANRLGPPGVAARPRLFLRFVAVSVLGYAELRMSVTRGAVVRHLLGAHAWDVTARSTEAAPRTPQPESAPVQVAL</sequence>
<dbReference type="CDD" id="cd06423">
    <property type="entry name" value="CESA_like"/>
    <property type="match status" value="1"/>
</dbReference>
<evidence type="ECO:0000313" key="10">
    <source>
        <dbReference type="EMBL" id="CAB4763153.1"/>
    </source>
</evidence>
<dbReference type="InterPro" id="IPR050321">
    <property type="entry name" value="Glycosyltr_2/OpgH_subfam"/>
</dbReference>
<evidence type="ECO:0000256" key="6">
    <source>
        <dbReference type="ARBA" id="ARBA00023136"/>
    </source>
</evidence>
<name>A0A6J6UWQ7_9ZZZZ</name>
<dbReference type="SUPFAM" id="SSF53448">
    <property type="entry name" value="Nucleotide-diphospho-sugar transferases"/>
    <property type="match status" value="1"/>
</dbReference>